<feature type="compositionally biased region" description="Basic and acidic residues" evidence="9">
    <location>
        <begin position="144"/>
        <end position="159"/>
    </location>
</feature>
<feature type="coiled-coil region" evidence="8">
    <location>
        <begin position="279"/>
        <end position="306"/>
    </location>
</feature>
<keyword evidence="3 7" id="KW-0999">Mitochondrion inner membrane</keyword>
<keyword evidence="4" id="KW-1133">Transmembrane helix</keyword>
<name>A0A8S1CBN9_9INSE</name>
<evidence type="ECO:0000256" key="5">
    <source>
        <dbReference type="ARBA" id="ARBA00023128"/>
    </source>
</evidence>
<evidence type="ECO:0000256" key="2">
    <source>
        <dbReference type="ARBA" id="ARBA00022692"/>
    </source>
</evidence>
<keyword evidence="6" id="KW-0472">Membrane</keyword>
<dbReference type="AlphaFoldDB" id="A0A8S1CBN9"/>
<evidence type="ECO:0000313" key="10">
    <source>
        <dbReference type="EMBL" id="CAB3365875.1"/>
    </source>
</evidence>
<feature type="region of interest" description="Disordered" evidence="9">
    <location>
        <begin position="1"/>
        <end position="41"/>
    </location>
</feature>
<proteinExistence type="inferred from homology"/>
<comment type="similarity">
    <text evidence="1 7">Belongs to the MICOS complex subunit Mic60 family.</text>
</comment>
<evidence type="ECO:0000256" key="3">
    <source>
        <dbReference type="ARBA" id="ARBA00022792"/>
    </source>
</evidence>
<keyword evidence="11" id="KW-1185">Reference proteome</keyword>
<dbReference type="GO" id="GO:0061617">
    <property type="term" value="C:MICOS complex"/>
    <property type="evidence" value="ECO:0007669"/>
    <property type="project" value="TreeGrafter"/>
</dbReference>
<dbReference type="Pfam" id="PF09731">
    <property type="entry name" value="Mitofilin"/>
    <property type="match status" value="1"/>
</dbReference>
<evidence type="ECO:0000256" key="6">
    <source>
        <dbReference type="ARBA" id="ARBA00023136"/>
    </source>
</evidence>
<evidence type="ECO:0000256" key="4">
    <source>
        <dbReference type="ARBA" id="ARBA00022989"/>
    </source>
</evidence>
<comment type="function">
    <text evidence="7">Component of the MICOS complex, a large protein complex of the mitochondrial inner membrane that plays crucial roles in the maintenance of crista junctions, inner membrane architecture, and formation of contact sites to the outer membrane.</text>
</comment>
<keyword evidence="8" id="KW-0175">Coiled coil</keyword>
<dbReference type="OrthoDB" id="10261039at2759"/>
<comment type="subunit">
    <text evidence="7">Component of the mitochondrial contact site and cristae organizing system (MICOS) complex.</text>
</comment>
<dbReference type="PANTHER" id="PTHR15415">
    <property type="entry name" value="MITOFILIN"/>
    <property type="match status" value="1"/>
</dbReference>
<protein>
    <recommendedName>
        <fullName evidence="7">MICOS complex subunit MIC60</fullName>
    </recommendedName>
    <alternativeName>
        <fullName evidence="7">Mitofilin</fullName>
    </alternativeName>
</protein>
<evidence type="ECO:0000256" key="8">
    <source>
        <dbReference type="SAM" id="Coils"/>
    </source>
</evidence>
<keyword evidence="5 7" id="KW-0496">Mitochondrion</keyword>
<keyword evidence="2 7" id="KW-0812">Transmembrane</keyword>
<dbReference type="Proteomes" id="UP000494165">
    <property type="component" value="Unassembled WGS sequence"/>
</dbReference>
<accession>A0A8S1CBN9</accession>
<comment type="subcellular location">
    <subcellularLocation>
        <location evidence="7">Mitochondrion inner membrane</location>
        <topology evidence="7">Single-pass membrane protein</topology>
    </subcellularLocation>
</comment>
<organism evidence="10 11">
    <name type="scientific">Cloeon dipterum</name>
    <dbReference type="NCBI Taxonomy" id="197152"/>
    <lineage>
        <taxon>Eukaryota</taxon>
        <taxon>Metazoa</taxon>
        <taxon>Ecdysozoa</taxon>
        <taxon>Arthropoda</taxon>
        <taxon>Hexapoda</taxon>
        <taxon>Insecta</taxon>
        <taxon>Pterygota</taxon>
        <taxon>Palaeoptera</taxon>
        <taxon>Ephemeroptera</taxon>
        <taxon>Pisciforma</taxon>
        <taxon>Baetidae</taxon>
        <taxon>Cloeon</taxon>
    </lineage>
</organism>
<evidence type="ECO:0000256" key="1">
    <source>
        <dbReference type="ARBA" id="ARBA00010877"/>
    </source>
</evidence>
<feature type="region of interest" description="Disordered" evidence="9">
    <location>
        <begin position="123"/>
        <end position="170"/>
    </location>
</feature>
<evidence type="ECO:0000313" key="11">
    <source>
        <dbReference type="Proteomes" id="UP000494165"/>
    </source>
</evidence>
<dbReference type="GO" id="GO:0042407">
    <property type="term" value="P:cristae formation"/>
    <property type="evidence" value="ECO:0007669"/>
    <property type="project" value="TreeGrafter"/>
</dbReference>
<evidence type="ECO:0000256" key="9">
    <source>
        <dbReference type="SAM" id="MobiDB-lite"/>
    </source>
</evidence>
<comment type="caution">
    <text evidence="10">The sequence shown here is derived from an EMBL/GenBank/DDBJ whole genome shotgun (WGS) entry which is preliminary data.</text>
</comment>
<dbReference type="PANTHER" id="PTHR15415:SF7">
    <property type="entry name" value="MICOS COMPLEX SUBUNIT MIC60"/>
    <property type="match status" value="1"/>
</dbReference>
<evidence type="ECO:0000256" key="7">
    <source>
        <dbReference type="RuleBase" id="RU363000"/>
    </source>
</evidence>
<dbReference type="InterPro" id="IPR019133">
    <property type="entry name" value="MIC60"/>
</dbReference>
<gene>
    <name evidence="10" type="ORF">CLODIP_2_CD06601</name>
</gene>
<sequence length="701" mass="76732">MLRTTVKGSLGRLGRMCSPRRSALPQKEIRAHQSTKSGGGGSGKIWVPITALTAATVGTAIYAKYDPSFRRLLEDNVPYSDQVISTTSSVIDTTTGLVDSASGMIDSAKGFVSSTQEKVTNLFGGSEDKPKPLAAPVTPPPTPKVKEAAPVVKKEEAKPVTKPPTPSADESLLKKKLERDAQNAALSGLIKLQASVDSACGTASASTANAVNQIKSLGQDFSTYSADEPSERLIASLISKNTEAEIVTKKAIQSAGEAKAKLDSLKTAVSNSTATAEGLKSIQDSIAKAEKQLKDAEESLFKAQEAIKPSDALASQISTAYHKLKQELGPNWDSTKKDDQDLFMLLISLRMLHYKEQLSKQSKMDERVLVDSLKAAGEEGLEERVQEHLKGKEEELRRQLNEEYHAQIIQVRDEAERRAQAQLRQQAMIMTDDKNAALLSQRSAFSRELSDRIGHMVQQHTQQIGSAVDALNKADKNIKQREEAVLHGAKLLAISRSCDSLMRSLGINPFPAKDWTHQRRNIDGHVRDVKKVFEGRKDEFVEAALKMLPEKGIKNGVLTEPALKARFNDVERVARKVSMIHKDEDVPLTSYLLSYLRSTVLLQPHSSIKPSEINNDPTDIAALDNNALLDRAKYFVDQGDLLQAAKYANLLRGPSRYVVSGWLEETTTLLEVKNAAQTLAAYASLLVQKQVIQPELSTPKA</sequence>
<reference evidence="10 11" key="1">
    <citation type="submission" date="2020-04" db="EMBL/GenBank/DDBJ databases">
        <authorList>
            <person name="Alioto T."/>
            <person name="Alioto T."/>
            <person name="Gomez Garrido J."/>
        </authorList>
    </citation>
    <scope>NUCLEOTIDE SEQUENCE [LARGE SCALE GENOMIC DNA]</scope>
</reference>
<dbReference type="EMBL" id="CADEPI010000022">
    <property type="protein sequence ID" value="CAB3365875.1"/>
    <property type="molecule type" value="Genomic_DNA"/>
</dbReference>